<dbReference type="EMBL" id="MTHB01000109">
    <property type="protein sequence ID" value="OXC77368.1"/>
    <property type="molecule type" value="Genomic_DNA"/>
</dbReference>
<comment type="caution">
    <text evidence="2">The sequence shown here is derived from an EMBL/GenBank/DDBJ whole genome shotgun (WGS) entry which is preliminary data.</text>
</comment>
<evidence type="ECO:0000313" key="3">
    <source>
        <dbReference type="Proteomes" id="UP000214720"/>
    </source>
</evidence>
<dbReference type="AlphaFoldDB" id="A0A226X3B8"/>
<reference evidence="3" key="1">
    <citation type="submission" date="2017-01" db="EMBL/GenBank/DDBJ databases">
        <title>Genome Analysis of Deinococcus marmoris KOPRI26562.</title>
        <authorList>
            <person name="Kim J.H."/>
            <person name="Oh H.-M."/>
        </authorList>
    </citation>
    <scope>NUCLEOTIDE SEQUENCE [LARGE SCALE GENOMIC DNA]</scope>
    <source>
        <strain evidence="3">PAMC 26633</strain>
    </source>
</reference>
<dbReference type="Proteomes" id="UP000214720">
    <property type="component" value="Unassembled WGS sequence"/>
</dbReference>
<organism evidence="2 3">
    <name type="scientific">Caballeronia sordidicola</name>
    <name type="common">Burkholderia sordidicola</name>
    <dbReference type="NCBI Taxonomy" id="196367"/>
    <lineage>
        <taxon>Bacteria</taxon>
        <taxon>Pseudomonadati</taxon>
        <taxon>Pseudomonadota</taxon>
        <taxon>Betaproteobacteria</taxon>
        <taxon>Burkholderiales</taxon>
        <taxon>Burkholderiaceae</taxon>
        <taxon>Caballeronia</taxon>
    </lineage>
</organism>
<gene>
    <name evidence="2" type="ORF">BSU04_17690</name>
</gene>
<evidence type="ECO:0000256" key="1">
    <source>
        <dbReference type="SAM" id="MobiDB-lite"/>
    </source>
</evidence>
<proteinExistence type="predicted"/>
<evidence type="ECO:0000313" key="2">
    <source>
        <dbReference type="EMBL" id="OXC77368.1"/>
    </source>
</evidence>
<feature type="region of interest" description="Disordered" evidence="1">
    <location>
        <begin position="65"/>
        <end position="87"/>
    </location>
</feature>
<protein>
    <submittedName>
        <fullName evidence="2">Uncharacterized protein</fullName>
    </submittedName>
</protein>
<sequence length="104" mass="11747">MRNRGHPGAPKFYRRLYRAGRTGLFACVTGIVPNRRKTRGRSKKRFTRASSCSVCAEPVMTGSALPRPARKRLRISRERPPKSGSSVCIYRQLAERNPAFSRSP</sequence>
<accession>A0A226X3B8</accession>
<name>A0A226X3B8_CABSO</name>